<name>A0A0E0CZI3_9ORYZ</name>
<accession>A0A0E0CZI3</accession>
<organism evidence="2">
    <name type="scientific">Oryza meridionalis</name>
    <dbReference type="NCBI Taxonomy" id="40149"/>
    <lineage>
        <taxon>Eukaryota</taxon>
        <taxon>Viridiplantae</taxon>
        <taxon>Streptophyta</taxon>
        <taxon>Embryophyta</taxon>
        <taxon>Tracheophyta</taxon>
        <taxon>Spermatophyta</taxon>
        <taxon>Magnoliopsida</taxon>
        <taxon>Liliopsida</taxon>
        <taxon>Poales</taxon>
        <taxon>Poaceae</taxon>
        <taxon>BOP clade</taxon>
        <taxon>Oryzoideae</taxon>
        <taxon>Oryzeae</taxon>
        <taxon>Oryzinae</taxon>
        <taxon>Oryza</taxon>
    </lineage>
</organism>
<feature type="region of interest" description="Disordered" evidence="1">
    <location>
        <begin position="179"/>
        <end position="202"/>
    </location>
</feature>
<feature type="compositionally biased region" description="Basic and acidic residues" evidence="1">
    <location>
        <begin position="179"/>
        <end position="193"/>
    </location>
</feature>
<dbReference type="Gramene" id="OMERI03G13410.2">
    <property type="protein sequence ID" value="OMERI03G13410.2"/>
    <property type="gene ID" value="OMERI03G13410"/>
</dbReference>
<reference evidence="2" key="2">
    <citation type="submission" date="2018-05" db="EMBL/GenBank/DDBJ databases">
        <title>OmerRS3 (Oryza meridionalis Reference Sequence Version 3).</title>
        <authorList>
            <person name="Zhang J."/>
            <person name="Kudrna D."/>
            <person name="Lee S."/>
            <person name="Talag J."/>
            <person name="Welchert J."/>
            <person name="Wing R.A."/>
        </authorList>
    </citation>
    <scope>NUCLEOTIDE SEQUENCE [LARGE SCALE GENOMIC DNA]</scope>
    <source>
        <strain evidence="2">cv. OR44</strain>
    </source>
</reference>
<dbReference type="EnsemblPlants" id="OMERI03G13410.2">
    <property type="protein sequence ID" value="OMERI03G13410.2"/>
    <property type="gene ID" value="OMERI03G13410"/>
</dbReference>
<dbReference type="AlphaFoldDB" id="A0A0E0CZI3"/>
<evidence type="ECO:0000313" key="2">
    <source>
        <dbReference type="EnsemblPlants" id="OMERI03G13410.2"/>
    </source>
</evidence>
<evidence type="ECO:0000256" key="1">
    <source>
        <dbReference type="SAM" id="MobiDB-lite"/>
    </source>
</evidence>
<proteinExistence type="predicted"/>
<sequence length="323" mass="34786">GQVLVGGKLFCLLNRARLHLAARGRRPDHRQNHAARVRELVSARRGGGGGGADLAGDDDGVDHLVLRVAHRQNVEPATPDVLGIDDRVQEPARPVRAPHDERRAVRHVRAQVRDHPGLLLGRHAHERRQEHDVVRAELPRQGGHVGGVERHARAEALVGAAEQPPRPLVGRAAPVVVRGEHEGAERQRARPDEGDAGGSNAGDVADEEVVLQLAQVDVVAVVREAGEVVERVVEGGEHVGVVRLEVALAGGAEADELLPHRLRLRAELGHVDGARRDARRDEVGEERVHLGGWAQRRQLGDGGVEAGDLLDQGSDLLVLSLHL</sequence>
<keyword evidence="3" id="KW-1185">Reference proteome</keyword>
<dbReference type="Proteomes" id="UP000008021">
    <property type="component" value="Chromosome 3"/>
</dbReference>
<evidence type="ECO:0000313" key="3">
    <source>
        <dbReference type="Proteomes" id="UP000008021"/>
    </source>
</evidence>
<reference evidence="2" key="1">
    <citation type="submission" date="2015-04" db="UniProtKB">
        <authorList>
            <consortium name="EnsemblPlants"/>
        </authorList>
    </citation>
    <scope>IDENTIFICATION</scope>
</reference>
<protein>
    <submittedName>
        <fullName evidence="2">Uncharacterized protein</fullName>
    </submittedName>
</protein>